<dbReference type="AlphaFoldDB" id="X0YY73"/>
<dbReference type="InterPro" id="IPR037058">
    <property type="entry name" value="Falgellar_hook_FlgE_sf"/>
</dbReference>
<dbReference type="Gene3D" id="2.60.98.20">
    <property type="entry name" value="Flagellar hook protein FlgE"/>
    <property type="match status" value="1"/>
</dbReference>
<protein>
    <recommendedName>
        <fullName evidence="1">Flagellar hook protein FlgE D2 domain-containing protein</fullName>
    </recommendedName>
</protein>
<gene>
    <name evidence="2" type="ORF">S01H1_77925</name>
</gene>
<comment type="caution">
    <text evidence="2">The sequence shown here is derived from an EMBL/GenBank/DDBJ whole genome shotgun (WGS) entry which is preliminary data.</text>
</comment>
<reference evidence="2" key="1">
    <citation type="journal article" date="2014" name="Front. Microbiol.">
        <title>High frequency of phylogenetically diverse reductive dehalogenase-homologous genes in deep subseafloor sedimentary metagenomes.</title>
        <authorList>
            <person name="Kawai M."/>
            <person name="Futagami T."/>
            <person name="Toyoda A."/>
            <person name="Takaki Y."/>
            <person name="Nishi S."/>
            <person name="Hori S."/>
            <person name="Arai W."/>
            <person name="Tsubouchi T."/>
            <person name="Morono Y."/>
            <person name="Uchiyama I."/>
            <person name="Ito T."/>
            <person name="Fujiyama A."/>
            <person name="Inagaki F."/>
            <person name="Takami H."/>
        </authorList>
    </citation>
    <scope>NUCLEOTIDE SEQUENCE</scope>
    <source>
        <strain evidence="2">Expedition CK06-06</strain>
    </source>
</reference>
<proteinExistence type="predicted"/>
<dbReference type="Pfam" id="PF07559">
    <property type="entry name" value="FlgE_D2"/>
    <property type="match status" value="1"/>
</dbReference>
<organism evidence="2">
    <name type="scientific">marine sediment metagenome</name>
    <dbReference type="NCBI Taxonomy" id="412755"/>
    <lineage>
        <taxon>unclassified sequences</taxon>
        <taxon>metagenomes</taxon>
        <taxon>ecological metagenomes</taxon>
    </lineage>
</organism>
<evidence type="ECO:0000259" key="1">
    <source>
        <dbReference type="Pfam" id="PF07559"/>
    </source>
</evidence>
<dbReference type="InterPro" id="IPR011491">
    <property type="entry name" value="FlgE_D2"/>
</dbReference>
<dbReference type="EMBL" id="BARS01052411">
    <property type="protein sequence ID" value="GAG53203.1"/>
    <property type="molecule type" value="Genomic_DNA"/>
</dbReference>
<sequence length="232" mass="23652">DAATEATALVELRQEIGGVGSLVEDGDTIHIGAVVGGETVSETLSVASGTSLGDLAAAMQAVLNTVEGVIGVTVTVGSDGRLYAETPDQLGTTAEIQSLTLSATDPGGVARGTFSAALAFSDIETARDAGEFVEETTAYDALGFSHTVKFTFTRVAGINEFTWEAQIDNGETEILQGGSGRVAFRADGSLDALMYDAVGNTVPTALLFNPGTGAESPVRIELEVGARGAFDG</sequence>
<name>X0YY73_9ZZZZ</name>
<feature type="non-terminal residue" evidence="2">
    <location>
        <position position="232"/>
    </location>
</feature>
<evidence type="ECO:0000313" key="2">
    <source>
        <dbReference type="EMBL" id="GAG53203.1"/>
    </source>
</evidence>
<feature type="domain" description="Flagellar hook protein FlgE D2" evidence="1">
    <location>
        <begin position="128"/>
        <end position="222"/>
    </location>
</feature>
<feature type="non-terminal residue" evidence="2">
    <location>
        <position position="1"/>
    </location>
</feature>
<accession>X0YY73</accession>